<dbReference type="Proteomes" id="UP000034980">
    <property type="component" value="Unassembled WGS sequence"/>
</dbReference>
<gene>
    <name evidence="1" type="ORF">T235_17020</name>
</gene>
<name>W2CX88_9BACT</name>
<evidence type="ECO:0000313" key="2">
    <source>
        <dbReference type="Proteomes" id="UP000034980"/>
    </source>
</evidence>
<comment type="caution">
    <text evidence="1">The sequence shown here is derived from an EMBL/GenBank/DDBJ whole genome shotgun (WGS) entry which is preliminary data.</text>
</comment>
<dbReference type="AlphaFoldDB" id="W2CX88"/>
<protein>
    <submittedName>
        <fullName evidence="1">Uncharacterized protein</fullName>
    </submittedName>
</protein>
<dbReference type="PATRIC" id="fig|1411915.3.peg.2091"/>
<accession>W2CX88</accession>
<dbReference type="EMBL" id="AYYF01001616">
    <property type="protein sequence ID" value="ETK11106.1"/>
    <property type="molecule type" value="Genomic_DNA"/>
</dbReference>
<sequence>MPHDRLLGERSACPRLVAILLEKKRPVDALRQEFLEKKKPIFWF</sequence>
<proteinExistence type="predicted"/>
<evidence type="ECO:0000313" key="1">
    <source>
        <dbReference type="EMBL" id="ETK11106.1"/>
    </source>
</evidence>
<organism evidence="1 2">
    <name type="scientific">Tannerella sp. oral taxon BU063 isolate Cell 8/11</name>
    <dbReference type="NCBI Taxonomy" id="1411915"/>
    <lineage>
        <taxon>Bacteria</taxon>
        <taxon>Pseudomonadati</taxon>
        <taxon>Bacteroidota</taxon>
        <taxon>Bacteroidia</taxon>
        <taxon>Bacteroidales</taxon>
        <taxon>Tannerellaceae</taxon>
        <taxon>Tannerella</taxon>
    </lineage>
</organism>
<reference evidence="1 2" key="1">
    <citation type="submission" date="2013-11" db="EMBL/GenBank/DDBJ databases">
        <title>Single cell genomics of uncultured Tannerella BU063 (oral taxon 286).</title>
        <authorList>
            <person name="Beall C.J."/>
            <person name="Campbell A.G."/>
            <person name="Griffen A.L."/>
            <person name="Podar M."/>
            <person name="Leys E.J."/>
        </authorList>
    </citation>
    <scope>NUCLEOTIDE SEQUENCE [LARGE SCALE GENOMIC DNA]</scope>
    <source>
        <strain evidence="1">Cell 8/11</strain>
    </source>
</reference>